<accession>A0AAV4B3U2</accession>
<gene>
    <name evidence="1" type="ORF">PoB_004037700</name>
</gene>
<sequence>MINKQIQGAVFQKTCGYTEEGSVLSIVCTQRKPYAKLELYLETNGQEHKAGSCDKQGICSVADNTNYHLRLGYNKTSANERLMIVFIHDINRTTTRAYCYHNDDRSTAPWCKIYVYVKASKPTCEGPRFIDGNTSALITCTSERVYPGGTCDFKVKVIACDFKIKVMTCDFKVKVMTCDFYSAWVDLRARVFGGSVASVSALRCAGTLLSRVRAPPPAPWPDGGPESLRSPCCK</sequence>
<dbReference type="EMBL" id="BLXT01004515">
    <property type="protein sequence ID" value="GFO13872.1"/>
    <property type="molecule type" value="Genomic_DNA"/>
</dbReference>
<keyword evidence="2" id="KW-1185">Reference proteome</keyword>
<evidence type="ECO:0000313" key="2">
    <source>
        <dbReference type="Proteomes" id="UP000735302"/>
    </source>
</evidence>
<dbReference type="Proteomes" id="UP000735302">
    <property type="component" value="Unassembled WGS sequence"/>
</dbReference>
<evidence type="ECO:0000313" key="1">
    <source>
        <dbReference type="EMBL" id="GFO13872.1"/>
    </source>
</evidence>
<reference evidence="1 2" key="1">
    <citation type="journal article" date="2021" name="Elife">
        <title>Chloroplast acquisition without the gene transfer in kleptoplastic sea slugs, Plakobranchus ocellatus.</title>
        <authorList>
            <person name="Maeda T."/>
            <person name="Takahashi S."/>
            <person name="Yoshida T."/>
            <person name="Shimamura S."/>
            <person name="Takaki Y."/>
            <person name="Nagai Y."/>
            <person name="Toyoda A."/>
            <person name="Suzuki Y."/>
            <person name="Arimoto A."/>
            <person name="Ishii H."/>
            <person name="Satoh N."/>
            <person name="Nishiyama T."/>
            <person name="Hasebe M."/>
            <person name="Maruyama T."/>
            <person name="Minagawa J."/>
            <person name="Obokata J."/>
            <person name="Shigenobu S."/>
        </authorList>
    </citation>
    <scope>NUCLEOTIDE SEQUENCE [LARGE SCALE GENOMIC DNA]</scope>
</reference>
<organism evidence="1 2">
    <name type="scientific">Plakobranchus ocellatus</name>
    <dbReference type="NCBI Taxonomy" id="259542"/>
    <lineage>
        <taxon>Eukaryota</taxon>
        <taxon>Metazoa</taxon>
        <taxon>Spiralia</taxon>
        <taxon>Lophotrochozoa</taxon>
        <taxon>Mollusca</taxon>
        <taxon>Gastropoda</taxon>
        <taxon>Heterobranchia</taxon>
        <taxon>Euthyneura</taxon>
        <taxon>Panpulmonata</taxon>
        <taxon>Sacoglossa</taxon>
        <taxon>Placobranchoidea</taxon>
        <taxon>Plakobranchidae</taxon>
        <taxon>Plakobranchus</taxon>
    </lineage>
</organism>
<evidence type="ECO:0008006" key="3">
    <source>
        <dbReference type="Google" id="ProtNLM"/>
    </source>
</evidence>
<comment type="caution">
    <text evidence="1">The sequence shown here is derived from an EMBL/GenBank/DDBJ whole genome shotgun (WGS) entry which is preliminary data.</text>
</comment>
<name>A0AAV4B3U2_9GAST</name>
<protein>
    <recommendedName>
        <fullName evidence="3">SUEL-type lectin domain-containing protein</fullName>
    </recommendedName>
</protein>
<dbReference type="AlphaFoldDB" id="A0AAV4B3U2"/>
<proteinExistence type="predicted"/>